<evidence type="ECO:0000313" key="2">
    <source>
        <dbReference type="EMBL" id="CAA9549373.1"/>
    </source>
</evidence>
<organism evidence="2">
    <name type="scientific">uncultured Thermomicrobiales bacterium</name>
    <dbReference type="NCBI Taxonomy" id="1645740"/>
    <lineage>
        <taxon>Bacteria</taxon>
        <taxon>Pseudomonadati</taxon>
        <taxon>Thermomicrobiota</taxon>
        <taxon>Thermomicrobia</taxon>
        <taxon>Thermomicrobiales</taxon>
        <taxon>environmental samples</taxon>
    </lineage>
</organism>
<reference evidence="2" key="1">
    <citation type="submission" date="2020-02" db="EMBL/GenBank/DDBJ databases">
        <authorList>
            <person name="Meier V. D."/>
        </authorList>
    </citation>
    <scope>NUCLEOTIDE SEQUENCE</scope>
    <source>
        <strain evidence="2">AVDCRST_MAG43</strain>
    </source>
</reference>
<proteinExistence type="predicted"/>
<feature type="region of interest" description="Disordered" evidence="1">
    <location>
        <begin position="1"/>
        <end position="28"/>
    </location>
</feature>
<dbReference type="AlphaFoldDB" id="A0A6J4UJS5"/>
<name>A0A6J4UJS5_9BACT</name>
<accession>A0A6J4UJS5</accession>
<dbReference type="EMBL" id="CADCWI010000045">
    <property type="protein sequence ID" value="CAA9549373.1"/>
    <property type="molecule type" value="Genomic_DNA"/>
</dbReference>
<gene>
    <name evidence="2" type="ORF">AVDCRST_MAG43-887</name>
</gene>
<sequence>MHDHAAGAGEALTGGPKKTPHIIHSSAGSRSSSFIMMTACVPPVSRVIRLS</sequence>
<protein>
    <submittedName>
        <fullName evidence="2">Uncharacterized protein</fullName>
    </submittedName>
</protein>
<evidence type="ECO:0000256" key="1">
    <source>
        <dbReference type="SAM" id="MobiDB-lite"/>
    </source>
</evidence>